<organism evidence="3 4">
    <name type="scientific">Triparma columacea</name>
    <dbReference type="NCBI Taxonomy" id="722753"/>
    <lineage>
        <taxon>Eukaryota</taxon>
        <taxon>Sar</taxon>
        <taxon>Stramenopiles</taxon>
        <taxon>Ochrophyta</taxon>
        <taxon>Bolidophyceae</taxon>
        <taxon>Parmales</taxon>
        <taxon>Triparmaceae</taxon>
        <taxon>Triparma</taxon>
    </lineage>
</organism>
<evidence type="ECO:0000313" key="3">
    <source>
        <dbReference type="EMBL" id="GMI44385.1"/>
    </source>
</evidence>
<feature type="compositionally biased region" description="Gly residues" evidence="1">
    <location>
        <begin position="227"/>
        <end position="242"/>
    </location>
</feature>
<proteinExistence type="predicted"/>
<dbReference type="EMBL" id="BRYA01000214">
    <property type="protein sequence ID" value="GMI44385.1"/>
    <property type="molecule type" value="Genomic_DNA"/>
</dbReference>
<accession>A0A9W7GI96</accession>
<evidence type="ECO:0000256" key="1">
    <source>
        <dbReference type="SAM" id="MobiDB-lite"/>
    </source>
</evidence>
<feature type="chain" id="PRO_5040822313" description="Plastid lipid-associated protein/fibrillin conserved domain-containing protein" evidence="2">
    <location>
        <begin position="19"/>
        <end position="255"/>
    </location>
</feature>
<sequence>MTQLGLVLFLCFAVRAAAFQPRFGSRKILSRLSATSSFLPTTLSADIDDRRGIISEIIKLESTNPTLDPTSSPLFTGTWSLRFSQGYDPSFALPSPTRQLALFLYSGGYSPATFILNALTSQPLASLVSPPPEVTITLSPTQAEATSKLGALGDLTLTSDLTLVSGSCFTETYRDVSGPLSFDFPEAARYSRDLYVTYLDEEVMVVRDGSGVAEVLVRTSSSSNGQAEGGGDGGGDNGGGDWGIMDIDEDVPPVD</sequence>
<name>A0A9W7GI96_9STRA</name>
<feature type="compositionally biased region" description="Acidic residues" evidence="1">
    <location>
        <begin position="246"/>
        <end position="255"/>
    </location>
</feature>
<keyword evidence="4" id="KW-1185">Reference proteome</keyword>
<keyword evidence="2" id="KW-0732">Signal</keyword>
<evidence type="ECO:0000313" key="4">
    <source>
        <dbReference type="Proteomes" id="UP001165065"/>
    </source>
</evidence>
<feature type="region of interest" description="Disordered" evidence="1">
    <location>
        <begin position="219"/>
        <end position="255"/>
    </location>
</feature>
<dbReference type="OrthoDB" id="2015720at2759"/>
<protein>
    <recommendedName>
        <fullName evidence="5">Plastid lipid-associated protein/fibrillin conserved domain-containing protein</fullName>
    </recommendedName>
</protein>
<comment type="caution">
    <text evidence="3">The sequence shown here is derived from an EMBL/GenBank/DDBJ whole genome shotgun (WGS) entry which is preliminary data.</text>
</comment>
<dbReference type="Proteomes" id="UP001165065">
    <property type="component" value="Unassembled WGS sequence"/>
</dbReference>
<gene>
    <name evidence="3" type="ORF">TrCOL_g8302</name>
</gene>
<evidence type="ECO:0000256" key="2">
    <source>
        <dbReference type="SAM" id="SignalP"/>
    </source>
</evidence>
<reference evidence="4" key="1">
    <citation type="journal article" date="2023" name="Commun. Biol.">
        <title>Genome analysis of Parmales, the sister group of diatoms, reveals the evolutionary specialization of diatoms from phago-mixotrophs to photoautotrophs.</title>
        <authorList>
            <person name="Ban H."/>
            <person name="Sato S."/>
            <person name="Yoshikawa S."/>
            <person name="Yamada K."/>
            <person name="Nakamura Y."/>
            <person name="Ichinomiya M."/>
            <person name="Sato N."/>
            <person name="Blanc-Mathieu R."/>
            <person name="Endo H."/>
            <person name="Kuwata A."/>
            <person name="Ogata H."/>
        </authorList>
    </citation>
    <scope>NUCLEOTIDE SEQUENCE [LARGE SCALE GENOMIC DNA]</scope>
</reference>
<feature type="signal peptide" evidence="2">
    <location>
        <begin position="1"/>
        <end position="18"/>
    </location>
</feature>
<dbReference type="AlphaFoldDB" id="A0A9W7GI96"/>
<evidence type="ECO:0008006" key="5">
    <source>
        <dbReference type="Google" id="ProtNLM"/>
    </source>
</evidence>